<protein>
    <submittedName>
        <fullName evidence="1">Alpha/beta hydrolase</fullName>
    </submittedName>
</protein>
<dbReference type="AlphaFoldDB" id="A0A6I3IGX8"/>
<accession>A0A6I3IGX8</accession>
<dbReference type="RefSeq" id="WP_154592351.1">
    <property type="nucleotide sequence ID" value="NZ_WLVL01000016.1"/>
</dbReference>
<reference evidence="1 2" key="1">
    <citation type="submission" date="2019-11" db="EMBL/GenBank/DDBJ databases">
        <title>Whole genome sequencing identifies a novel species of the genus Arsenicicoccus isolated from human blood.</title>
        <authorList>
            <person name="Jeong J.H."/>
            <person name="Kweon O.J."/>
            <person name="Kim H.R."/>
            <person name="Kim T.-H."/>
            <person name="Ha S.-M."/>
            <person name="Lee M.-K."/>
        </authorList>
    </citation>
    <scope>NUCLEOTIDE SEQUENCE [LARGE SCALE GENOMIC DNA]</scope>
    <source>
        <strain evidence="1 2">MKL-02</strain>
    </source>
</reference>
<name>A0A6I3IGX8_9MICO</name>
<dbReference type="InterPro" id="IPR050266">
    <property type="entry name" value="AB_hydrolase_sf"/>
</dbReference>
<dbReference type="EMBL" id="WLVL01000016">
    <property type="protein sequence ID" value="MTB71015.1"/>
    <property type="molecule type" value="Genomic_DNA"/>
</dbReference>
<dbReference type="Gene3D" id="3.40.50.1820">
    <property type="entry name" value="alpha/beta hydrolase"/>
    <property type="match status" value="1"/>
</dbReference>
<dbReference type="SUPFAM" id="SSF53474">
    <property type="entry name" value="alpha/beta-Hydrolases"/>
    <property type="match status" value="1"/>
</dbReference>
<dbReference type="PANTHER" id="PTHR43798:SF33">
    <property type="entry name" value="HYDROLASE, PUTATIVE (AFU_ORTHOLOGUE AFUA_2G14860)-RELATED"/>
    <property type="match status" value="1"/>
</dbReference>
<comment type="caution">
    <text evidence="1">The sequence shown here is derived from an EMBL/GenBank/DDBJ whole genome shotgun (WGS) entry which is preliminary data.</text>
</comment>
<organism evidence="1 2">
    <name type="scientific">Arsenicicoccus cauae</name>
    <dbReference type="NCBI Taxonomy" id="2663847"/>
    <lineage>
        <taxon>Bacteria</taxon>
        <taxon>Bacillati</taxon>
        <taxon>Actinomycetota</taxon>
        <taxon>Actinomycetes</taxon>
        <taxon>Micrococcales</taxon>
        <taxon>Intrasporangiaceae</taxon>
        <taxon>Arsenicicoccus</taxon>
    </lineage>
</organism>
<gene>
    <name evidence="1" type="ORF">GGG17_03310</name>
</gene>
<dbReference type="PANTHER" id="PTHR43798">
    <property type="entry name" value="MONOACYLGLYCEROL LIPASE"/>
    <property type="match status" value="1"/>
</dbReference>
<evidence type="ECO:0000313" key="1">
    <source>
        <dbReference type="EMBL" id="MTB71015.1"/>
    </source>
</evidence>
<dbReference type="InterPro" id="IPR029058">
    <property type="entry name" value="AB_hydrolase_fold"/>
</dbReference>
<proteinExistence type="predicted"/>
<keyword evidence="1" id="KW-0378">Hydrolase</keyword>
<dbReference type="GO" id="GO:0016020">
    <property type="term" value="C:membrane"/>
    <property type="evidence" value="ECO:0007669"/>
    <property type="project" value="TreeGrafter"/>
</dbReference>
<sequence length="272" mass="28410">MVTPVGRLEQVAGPAGPLDLLTVGRGQPSTIFAHGAGSSIETTRPFASGVRGARTFFHFRGHGRSVVPDLPWSYADLAAELRAVADHVGATRALGVSLGAGALLRLLCEDPGRFERVVLVLPAGLDRARRGPGVDELQRLGRRIAEGDRAAAVELYRGDGGAGSAARGDAADAWAEQMADQVVAGHLSAFGIGRALTTLPGQVPVPDVSLLEHVRVPVLVLGQEEDVIHPASVSRRLGGLLPAAEVEVLPPGGLLWAHRGRVRTLVSTFLDA</sequence>
<dbReference type="GO" id="GO:0016787">
    <property type="term" value="F:hydrolase activity"/>
    <property type="evidence" value="ECO:0007669"/>
    <property type="project" value="UniProtKB-KW"/>
</dbReference>
<evidence type="ECO:0000313" key="2">
    <source>
        <dbReference type="Proteomes" id="UP000431092"/>
    </source>
</evidence>
<dbReference type="Proteomes" id="UP000431092">
    <property type="component" value="Unassembled WGS sequence"/>
</dbReference>
<keyword evidence="2" id="KW-1185">Reference proteome</keyword>